<dbReference type="SUPFAM" id="SSF47413">
    <property type="entry name" value="lambda repressor-like DNA-binding domains"/>
    <property type="match status" value="1"/>
</dbReference>
<evidence type="ECO:0000259" key="2">
    <source>
        <dbReference type="PROSITE" id="PS50943"/>
    </source>
</evidence>
<feature type="coiled-coil region" evidence="1">
    <location>
        <begin position="253"/>
        <end position="280"/>
    </location>
</feature>
<dbReference type="Pfam" id="PF01381">
    <property type="entry name" value="HTH_3"/>
    <property type="match status" value="1"/>
</dbReference>
<dbReference type="Gene3D" id="1.10.260.40">
    <property type="entry name" value="lambda repressor-like DNA-binding domains"/>
    <property type="match status" value="1"/>
</dbReference>
<dbReference type="InterPro" id="IPR010982">
    <property type="entry name" value="Lambda_DNA-bd_dom_sf"/>
</dbReference>
<comment type="caution">
    <text evidence="3">The sequence shown here is derived from an EMBL/GenBank/DDBJ whole genome shotgun (WGS) entry which is preliminary data.</text>
</comment>
<evidence type="ECO:0000313" key="4">
    <source>
        <dbReference type="Proteomes" id="UP000260025"/>
    </source>
</evidence>
<dbReference type="PROSITE" id="PS50943">
    <property type="entry name" value="HTH_CROC1"/>
    <property type="match status" value="2"/>
</dbReference>
<dbReference type="OrthoDB" id="2220167at2"/>
<protein>
    <submittedName>
        <fullName evidence="3">Helix-turn-helix domain-containing protein</fullName>
    </submittedName>
</protein>
<keyword evidence="1" id="KW-0175">Coiled coil</keyword>
<dbReference type="AlphaFoldDB" id="A0A3E2VTA9"/>
<dbReference type="RefSeq" id="WP_117443786.1">
    <property type="nucleotide sequence ID" value="NZ_JAJFEN010000022.1"/>
</dbReference>
<gene>
    <name evidence="3" type="ORF">DXA38_14525</name>
</gene>
<dbReference type="EMBL" id="QVEV01000023">
    <property type="protein sequence ID" value="RGC14188.1"/>
    <property type="molecule type" value="Genomic_DNA"/>
</dbReference>
<evidence type="ECO:0000256" key="1">
    <source>
        <dbReference type="SAM" id="Coils"/>
    </source>
</evidence>
<name>A0A3E2VTA9_CLOIN</name>
<reference evidence="3 4" key="1">
    <citation type="submission" date="2018-08" db="EMBL/GenBank/DDBJ databases">
        <title>A genome reference for cultivated species of the human gut microbiota.</title>
        <authorList>
            <person name="Zou Y."/>
            <person name="Xue W."/>
            <person name="Luo G."/>
        </authorList>
    </citation>
    <scope>NUCLEOTIDE SEQUENCE [LARGE SCALE GENOMIC DNA]</scope>
    <source>
        <strain evidence="3 4">OF01-2LB</strain>
    </source>
</reference>
<dbReference type="Proteomes" id="UP000260025">
    <property type="component" value="Unassembled WGS sequence"/>
</dbReference>
<feature type="domain" description="HTH cro/C1-type" evidence="2">
    <location>
        <begin position="127"/>
        <end position="150"/>
    </location>
</feature>
<dbReference type="CDD" id="cd00093">
    <property type="entry name" value="HTH_XRE"/>
    <property type="match status" value="1"/>
</dbReference>
<evidence type="ECO:0000313" key="3">
    <source>
        <dbReference type="EMBL" id="RGC14188.1"/>
    </source>
</evidence>
<proteinExistence type="predicted"/>
<accession>A0A3E2VTA9</accession>
<dbReference type="GO" id="GO:0003677">
    <property type="term" value="F:DNA binding"/>
    <property type="evidence" value="ECO:0007669"/>
    <property type="project" value="InterPro"/>
</dbReference>
<dbReference type="InterPro" id="IPR001387">
    <property type="entry name" value="Cro/C1-type_HTH"/>
</dbReference>
<organism evidence="3 4">
    <name type="scientific">Clostridium innocuum</name>
    <dbReference type="NCBI Taxonomy" id="1522"/>
    <lineage>
        <taxon>Bacteria</taxon>
        <taxon>Bacillati</taxon>
        <taxon>Bacillota</taxon>
        <taxon>Clostridia</taxon>
        <taxon>Eubacteriales</taxon>
        <taxon>Clostridiaceae</taxon>
        <taxon>Clostridium</taxon>
    </lineage>
</organism>
<sequence>MKKETTSVRLKKIMEDRKLRQIDILNLTKPFCNEYSVKMNKSDISQYVSGKNEPNQEKLFVLSKALNVSEAWLMGYDVPSKPVKELNKNIFISNLNLMMIIQMEHLGEYKYDSLHIDKERLNQLQLGKVEPTVEEIKSLAKAFNIDEEILLATDLTSAEGKPLLDKWLEDLKSWDLMDIDFALEDEGIIEAKKSAIYQIMRHIGVLNIDCMKDIYNYVVNKSIEPENLDKNSVFFQYIIYKDEDMIPVNKSEYLAINNEIKKIKEESKKLLEDSENIKKVLKTIVNNK</sequence>
<feature type="domain" description="HTH cro/C1-type" evidence="2">
    <location>
        <begin position="44"/>
        <end position="73"/>
    </location>
</feature>